<evidence type="ECO:0000313" key="7">
    <source>
        <dbReference type="EMBL" id="XBH02197.1"/>
    </source>
</evidence>
<evidence type="ECO:0000256" key="6">
    <source>
        <dbReference type="SAM" id="Phobius"/>
    </source>
</evidence>
<feature type="transmembrane region" description="Helical" evidence="6">
    <location>
        <begin position="138"/>
        <end position="161"/>
    </location>
</feature>
<dbReference type="Pfam" id="PF03073">
    <property type="entry name" value="TspO_MBR"/>
    <property type="match status" value="1"/>
</dbReference>
<evidence type="ECO:0000256" key="1">
    <source>
        <dbReference type="ARBA" id="ARBA00004141"/>
    </source>
</evidence>
<dbReference type="AlphaFoldDB" id="A0AAU7C9R3"/>
<keyword evidence="5 6" id="KW-0472">Membrane</keyword>
<keyword evidence="3 6" id="KW-0812">Transmembrane</keyword>
<dbReference type="FunFam" id="1.20.1260.100:FF:000001">
    <property type="entry name" value="translocator protein 2"/>
    <property type="match status" value="1"/>
</dbReference>
<dbReference type="PANTHER" id="PTHR10057">
    <property type="entry name" value="PERIPHERAL-TYPE BENZODIAZEPINE RECEPTOR"/>
    <property type="match status" value="1"/>
</dbReference>
<evidence type="ECO:0000256" key="5">
    <source>
        <dbReference type="ARBA" id="ARBA00023136"/>
    </source>
</evidence>
<dbReference type="RefSeq" id="WP_406694938.1">
    <property type="nucleotide sequence ID" value="NZ_CP155447.1"/>
</dbReference>
<dbReference type="PANTHER" id="PTHR10057:SF0">
    <property type="entry name" value="TRANSLOCATOR PROTEIN"/>
    <property type="match status" value="1"/>
</dbReference>
<name>A0AAU7C9R3_9BACT</name>
<protein>
    <submittedName>
        <fullName evidence="7">TspO/MBR family protein</fullName>
    </submittedName>
</protein>
<evidence type="ECO:0000256" key="4">
    <source>
        <dbReference type="ARBA" id="ARBA00022989"/>
    </source>
</evidence>
<keyword evidence="4 6" id="KW-1133">Transmembrane helix</keyword>
<feature type="transmembrane region" description="Helical" evidence="6">
    <location>
        <begin position="52"/>
        <end position="72"/>
    </location>
</feature>
<dbReference type="PIRSF" id="PIRSF005859">
    <property type="entry name" value="PBR"/>
    <property type="match status" value="1"/>
</dbReference>
<dbReference type="GO" id="GO:0016020">
    <property type="term" value="C:membrane"/>
    <property type="evidence" value="ECO:0007669"/>
    <property type="project" value="UniProtKB-SubCell"/>
</dbReference>
<comment type="similarity">
    <text evidence="2">Belongs to the TspO/BZRP family.</text>
</comment>
<comment type="subcellular location">
    <subcellularLocation>
        <location evidence="1">Membrane</location>
        <topology evidence="1">Multi-pass membrane protein</topology>
    </subcellularLocation>
</comment>
<dbReference type="GO" id="GO:0033013">
    <property type="term" value="P:tetrapyrrole metabolic process"/>
    <property type="evidence" value="ECO:0007669"/>
    <property type="project" value="UniProtKB-ARBA"/>
</dbReference>
<feature type="transmembrane region" description="Helical" evidence="6">
    <location>
        <begin position="12"/>
        <end position="32"/>
    </location>
</feature>
<dbReference type="CDD" id="cd15904">
    <property type="entry name" value="TSPO_MBR"/>
    <property type="match status" value="1"/>
</dbReference>
<gene>
    <name evidence="7" type="ORF">V5E97_28245</name>
</gene>
<dbReference type="InterPro" id="IPR004307">
    <property type="entry name" value="TspO_MBR"/>
</dbReference>
<sequence>MKDQIRKDLIGLVAFVLFCFAAAGIGWIWTNAGLTVWYPTLKKPGWTPPNRVFGPVWSILYLTMAIAGWLVWRRRDRNDGNVKLALLLFAVQLGLNAIWSYLFFTLRNPGIAFAEITLLWLAILATLMLFWRISRVAALLLIPYWLWVTFASILNLVIWVMNS</sequence>
<accession>A0AAU7C9R3</accession>
<dbReference type="EMBL" id="CP155447">
    <property type="protein sequence ID" value="XBH02197.1"/>
    <property type="molecule type" value="Genomic_DNA"/>
</dbReference>
<feature type="transmembrane region" description="Helical" evidence="6">
    <location>
        <begin position="84"/>
        <end position="104"/>
    </location>
</feature>
<evidence type="ECO:0000256" key="2">
    <source>
        <dbReference type="ARBA" id="ARBA00007524"/>
    </source>
</evidence>
<organism evidence="7">
    <name type="scientific">Singulisphaera sp. Ch08</name>
    <dbReference type="NCBI Taxonomy" id="3120278"/>
    <lineage>
        <taxon>Bacteria</taxon>
        <taxon>Pseudomonadati</taxon>
        <taxon>Planctomycetota</taxon>
        <taxon>Planctomycetia</taxon>
        <taxon>Isosphaerales</taxon>
        <taxon>Isosphaeraceae</taxon>
        <taxon>Singulisphaera</taxon>
    </lineage>
</organism>
<dbReference type="Gene3D" id="1.20.1260.100">
    <property type="entry name" value="TspO/MBR protein"/>
    <property type="match status" value="1"/>
</dbReference>
<proteinExistence type="inferred from homology"/>
<reference evidence="7" key="1">
    <citation type="submission" date="2024-05" db="EMBL/GenBank/DDBJ databases">
        <title>Planctomycetes of the genus Singulisphaera possess chitinolytic capabilities.</title>
        <authorList>
            <person name="Ivanova A."/>
        </authorList>
    </citation>
    <scope>NUCLEOTIDE SEQUENCE</scope>
    <source>
        <strain evidence="7">Ch08T</strain>
    </source>
</reference>
<feature type="transmembrane region" description="Helical" evidence="6">
    <location>
        <begin position="110"/>
        <end position="131"/>
    </location>
</feature>
<evidence type="ECO:0000256" key="3">
    <source>
        <dbReference type="ARBA" id="ARBA00022692"/>
    </source>
</evidence>
<dbReference type="InterPro" id="IPR038330">
    <property type="entry name" value="TspO/MBR-related_sf"/>
</dbReference>